<feature type="domain" description="UvrD-like helicase C-terminal" evidence="10">
    <location>
        <begin position="366"/>
        <end position="470"/>
    </location>
</feature>
<evidence type="ECO:0000256" key="3">
    <source>
        <dbReference type="ARBA" id="ARBA00022806"/>
    </source>
</evidence>
<dbReference type="SUPFAM" id="SSF52540">
    <property type="entry name" value="P-loop containing nucleoside triphosphate hydrolases"/>
    <property type="match status" value="1"/>
</dbReference>
<evidence type="ECO:0000256" key="8">
    <source>
        <dbReference type="ARBA" id="ARBA00048988"/>
    </source>
</evidence>
<organism evidence="11 12">
    <name type="scientific">Acinetobacter indicus</name>
    <dbReference type="NCBI Taxonomy" id="756892"/>
    <lineage>
        <taxon>Bacteria</taxon>
        <taxon>Pseudomonadati</taxon>
        <taxon>Pseudomonadota</taxon>
        <taxon>Gammaproteobacteria</taxon>
        <taxon>Moraxellales</taxon>
        <taxon>Moraxellaceae</taxon>
        <taxon>Acinetobacter</taxon>
    </lineage>
</organism>
<dbReference type="Gene3D" id="3.40.50.300">
    <property type="entry name" value="P-loop containing nucleotide triphosphate hydrolases"/>
    <property type="match status" value="2"/>
</dbReference>
<keyword evidence="11" id="KW-0614">Plasmid</keyword>
<evidence type="ECO:0000259" key="10">
    <source>
        <dbReference type="Pfam" id="PF13361"/>
    </source>
</evidence>
<proteinExistence type="predicted"/>
<keyword evidence="4" id="KW-0067">ATP-binding</keyword>
<evidence type="ECO:0000256" key="5">
    <source>
        <dbReference type="ARBA" id="ARBA00023235"/>
    </source>
</evidence>
<dbReference type="GO" id="GO:0016787">
    <property type="term" value="F:hydrolase activity"/>
    <property type="evidence" value="ECO:0007669"/>
    <property type="project" value="UniProtKB-KW"/>
</dbReference>
<evidence type="ECO:0000256" key="1">
    <source>
        <dbReference type="ARBA" id="ARBA00022741"/>
    </source>
</evidence>
<dbReference type="Pfam" id="PF13361">
    <property type="entry name" value="UvrD_C"/>
    <property type="match status" value="1"/>
</dbReference>
<dbReference type="InterPro" id="IPR027417">
    <property type="entry name" value="P-loop_NTPase"/>
</dbReference>
<keyword evidence="2" id="KW-0378">Hydrolase</keyword>
<evidence type="ECO:0000256" key="4">
    <source>
        <dbReference type="ARBA" id="ARBA00022840"/>
    </source>
</evidence>
<evidence type="ECO:0000256" key="2">
    <source>
        <dbReference type="ARBA" id="ARBA00022801"/>
    </source>
</evidence>
<dbReference type="Pfam" id="PF00580">
    <property type="entry name" value="UvrD-helicase"/>
    <property type="match status" value="1"/>
</dbReference>
<dbReference type="InterPro" id="IPR014016">
    <property type="entry name" value="UvrD-like_ATP-bd"/>
</dbReference>
<dbReference type="GO" id="GO:0043138">
    <property type="term" value="F:3'-5' DNA helicase activity"/>
    <property type="evidence" value="ECO:0007669"/>
    <property type="project" value="UniProtKB-EC"/>
</dbReference>
<dbReference type="GO" id="GO:0003677">
    <property type="term" value="F:DNA binding"/>
    <property type="evidence" value="ECO:0007669"/>
    <property type="project" value="InterPro"/>
</dbReference>
<accession>A0A6C0Y7Q5</accession>
<dbReference type="InterPro" id="IPR014017">
    <property type="entry name" value="DNA_helicase_UvrD-like_C"/>
</dbReference>
<evidence type="ECO:0000313" key="12">
    <source>
        <dbReference type="Proteomes" id="UP000503440"/>
    </source>
</evidence>
<sequence length="490" mass="55828">MQKQATEEQLSVVDRYMSGESFKVMAFAGAGKTTTLKMISDRSPSRKGLYLAFNKRLADEAKTKFPKNVQCATFHSFAFRNTPRWLTEKLKRPRILPSHISDKFGLKQIELKNGSDKFTLTPNQQSSLILKAINDYCDYSGTKITYKNVLGVMPNHIPEILHADIADYLTKYVYQLWCDFLSEKGSFAINHNIYFKEWCLSNPILNYDYLLIDEAQDLSATQFKVLIGQQQSQAVYVGDSSQQIYEWRGAVNSMQNLPLKSEYLTQSFRFGESIATVSNIILQRALNETRPMRGNKLIDSKVFNDKNIENSNGILCRTNAVAFAKFVELSSKNIPARIAFETNTILKFTEDAQKLKANIPVDSGDLMGFQSWFDLLDYIEQSGDANLKTLVKIIDEYGPEQIKSLINKSQNIESNILVTTAHKAKGLEFDRVSIEDDFQYKLIGNELQMSKEEARLIYVALTRAKKNLHLQGVFDLIQALKNPNITIKFK</sequence>
<dbReference type="EC" id="5.6.2.4" evidence="7"/>
<keyword evidence="1" id="KW-0547">Nucleotide-binding</keyword>
<evidence type="ECO:0000313" key="11">
    <source>
        <dbReference type="EMBL" id="QIC72166.1"/>
    </source>
</evidence>
<dbReference type="Proteomes" id="UP000503440">
    <property type="component" value="Plasmid pB18-4"/>
</dbReference>
<geneLocation type="plasmid" evidence="12">
    <name>pb18-4</name>
</geneLocation>
<dbReference type="GO" id="GO:0005524">
    <property type="term" value="F:ATP binding"/>
    <property type="evidence" value="ECO:0007669"/>
    <property type="project" value="UniProtKB-KW"/>
</dbReference>
<keyword evidence="5" id="KW-0413">Isomerase</keyword>
<evidence type="ECO:0000259" key="9">
    <source>
        <dbReference type="Pfam" id="PF00580"/>
    </source>
</evidence>
<dbReference type="InterPro" id="IPR000212">
    <property type="entry name" value="DNA_helicase_UvrD/REP"/>
</dbReference>
<dbReference type="RefSeq" id="WP_163146725.1">
    <property type="nucleotide sequence ID" value="NZ_CP044459.1"/>
</dbReference>
<gene>
    <name evidence="11" type="ORF">FSC09_17555</name>
</gene>
<name>A0A6C0Y7Q5_9GAMM</name>
<dbReference type="PANTHER" id="PTHR11070:SF30">
    <property type="entry name" value="F-BOX DNA HELICASE 1"/>
    <property type="match status" value="1"/>
</dbReference>
<dbReference type="AlphaFoldDB" id="A0A6C0Y7Q5"/>
<evidence type="ECO:0000256" key="7">
    <source>
        <dbReference type="ARBA" id="ARBA00034808"/>
    </source>
</evidence>
<dbReference type="GO" id="GO:0000724">
    <property type="term" value="P:double-strand break repair via homologous recombination"/>
    <property type="evidence" value="ECO:0007669"/>
    <property type="project" value="TreeGrafter"/>
</dbReference>
<keyword evidence="3 11" id="KW-0347">Helicase</keyword>
<evidence type="ECO:0000256" key="6">
    <source>
        <dbReference type="ARBA" id="ARBA00034617"/>
    </source>
</evidence>
<dbReference type="GO" id="GO:0031297">
    <property type="term" value="P:replication fork processing"/>
    <property type="evidence" value="ECO:0007669"/>
    <property type="project" value="TreeGrafter"/>
</dbReference>
<dbReference type="PANTHER" id="PTHR11070">
    <property type="entry name" value="UVRD / RECB / PCRA DNA HELICASE FAMILY MEMBER"/>
    <property type="match status" value="1"/>
</dbReference>
<dbReference type="EMBL" id="CP044459">
    <property type="protein sequence ID" value="QIC72166.1"/>
    <property type="molecule type" value="Genomic_DNA"/>
</dbReference>
<comment type="catalytic activity">
    <reaction evidence="6">
        <text>Couples ATP hydrolysis with the unwinding of duplex DNA by translocating in the 3'-5' direction.</text>
        <dbReference type="EC" id="5.6.2.4"/>
    </reaction>
</comment>
<protein>
    <recommendedName>
        <fullName evidence="7">DNA 3'-5' helicase</fullName>
        <ecNumber evidence="7">5.6.2.4</ecNumber>
    </recommendedName>
</protein>
<feature type="domain" description="UvrD-like helicase ATP-binding" evidence="9">
    <location>
        <begin position="7"/>
        <end position="253"/>
    </location>
</feature>
<reference evidence="11 12" key="1">
    <citation type="submission" date="2019-09" db="EMBL/GenBank/DDBJ databases">
        <title>Non-baumannii Acinetobacter spp. carrying blaNDM-1 isolated in China.</title>
        <authorList>
            <person name="Cui C."/>
            <person name="Chen C."/>
            <person name="Sun J."/>
            <person name="Liu Y."/>
        </authorList>
    </citation>
    <scope>NUCLEOTIDE SEQUENCE [LARGE SCALE GENOMIC DNA]</scope>
    <source>
        <strain evidence="11 12">B18</strain>
        <plasmid evidence="12">pb18-4</plasmid>
    </source>
</reference>
<comment type="catalytic activity">
    <reaction evidence="8">
        <text>ATP + H2O = ADP + phosphate + H(+)</text>
        <dbReference type="Rhea" id="RHEA:13065"/>
        <dbReference type="ChEBI" id="CHEBI:15377"/>
        <dbReference type="ChEBI" id="CHEBI:15378"/>
        <dbReference type="ChEBI" id="CHEBI:30616"/>
        <dbReference type="ChEBI" id="CHEBI:43474"/>
        <dbReference type="ChEBI" id="CHEBI:456216"/>
        <dbReference type="EC" id="5.6.2.4"/>
    </reaction>
</comment>